<dbReference type="Pfam" id="PF08241">
    <property type="entry name" value="Methyltransf_11"/>
    <property type="match status" value="1"/>
</dbReference>
<keyword evidence="5" id="KW-1185">Reference proteome</keyword>
<evidence type="ECO:0000256" key="2">
    <source>
        <dbReference type="ARBA" id="ARBA00022679"/>
    </source>
</evidence>
<keyword evidence="1 4" id="KW-0489">Methyltransferase</keyword>
<evidence type="ECO:0000313" key="5">
    <source>
        <dbReference type="Proteomes" id="UP000192411"/>
    </source>
</evidence>
<name>A0A1X0JEI9_9MYCO</name>
<organism evidence="4 5">
    <name type="scientific">Mycolicibacterium tusciae</name>
    <dbReference type="NCBI Taxonomy" id="75922"/>
    <lineage>
        <taxon>Bacteria</taxon>
        <taxon>Bacillati</taxon>
        <taxon>Actinomycetota</taxon>
        <taxon>Actinomycetes</taxon>
        <taxon>Mycobacteriales</taxon>
        <taxon>Mycobacteriaceae</taxon>
        <taxon>Mycolicibacterium</taxon>
    </lineage>
</organism>
<dbReference type="NCBIfam" id="NF045823">
    <property type="entry name" value="PthPhpthDimycoMt"/>
    <property type="match status" value="1"/>
</dbReference>
<feature type="domain" description="Methyltransferase type 11" evidence="3">
    <location>
        <begin position="81"/>
        <end position="175"/>
    </location>
</feature>
<dbReference type="PANTHER" id="PTHR44068:SF11">
    <property type="entry name" value="GERANYL DIPHOSPHATE 2-C-METHYLTRANSFERASE"/>
    <property type="match status" value="1"/>
</dbReference>
<dbReference type="Proteomes" id="UP000192411">
    <property type="component" value="Unassembled WGS sequence"/>
</dbReference>
<dbReference type="PANTHER" id="PTHR44068">
    <property type="entry name" value="ZGC:194242"/>
    <property type="match status" value="1"/>
</dbReference>
<dbReference type="EMBL" id="MVIM01000032">
    <property type="protein sequence ID" value="ORB61070.1"/>
    <property type="molecule type" value="Genomic_DNA"/>
</dbReference>
<protein>
    <submittedName>
        <fullName evidence="4">SAM-dependent methyltransferase</fullName>
    </submittedName>
</protein>
<dbReference type="Gene3D" id="3.40.50.150">
    <property type="entry name" value="Vaccinia Virus protein VP39"/>
    <property type="match status" value="1"/>
</dbReference>
<dbReference type="AlphaFoldDB" id="A0A1X0JEI9"/>
<dbReference type="InterPro" id="IPR013216">
    <property type="entry name" value="Methyltransf_11"/>
</dbReference>
<dbReference type="GO" id="GO:0008757">
    <property type="term" value="F:S-adenosylmethionine-dependent methyltransferase activity"/>
    <property type="evidence" value="ECO:0007669"/>
    <property type="project" value="InterPro"/>
</dbReference>
<dbReference type="OrthoDB" id="9769602at2"/>
<accession>A0A1X0JEI9</accession>
<dbReference type="SUPFAM" id="SSF53335">
    <property type="entry name" value="S-adenosyl-L-methionine-dependent methyltransferases"/>
    <property type="match status" value="1"/>
</dbReference>
<evidence type="ECO:0000256" key="1">
    <source>
        <dbReference type="ARBA" id="ARBA00022603"/>
    </source>
</evidence>
<evidence type="ECO:0000313" key="4">
    <source>
        <dbReference type="EMBL" id="ORB61070.1"/>
    </source>
</evidence>
<evidence type="ECO:0000259" key="3">
    <source>
        <dbReference type="Pfam" id="PF08241"/>
    </source>
</evidence>
<proteinExistence type="predicted"/>
<dbReference type="InterPro" id="IPR054877">
    <property type="entry name" value="PthPhpthDimycoMt"/>
</dbReference>
<dbReference type="STRING" id="75922.BST47_29340"/>
<reference evidence="4 5" key="1">
    <citation type="submission" date="2017-02" db="EMBL/GenBank/DDBJ databases">
        <title>The new phylogeny of genus Mycobacterium.</title>
        <authorList>
            <person name="Tortoli E."/>
            <person name="Trovato A."/>
            <person name="Cirillo D.M."/>
        </authorList>
    </citation>
    <scope>NUCLEOTIDE SEQUENCE [LARGE SCALE GENOMIC DNA]</scope>
    <source>
        <strain evidence="4 5">DSM 44338</strain>
    </source>
</reference>
<dbReference type="InterPro" id="IPR050447">
    <property type="entry name" value="Erg6_SMT_methyltransf"/>
</dbReference>
<gene>
    <name evidence="4" type="ORF">BST47_29340</name>
</gene>
<dbReference type="GO" id="GO:0032259">
    <property type="term" value="P:methylation"/>
    <property type="evidence" value="ECO:0007669"/>
    <property type="project" value="UniProtKB-KW"/>
</dbReference>
<keyword evidence="2 4" id="KW-0808">Transferase</keyword>
<dbReference type="InterPro" id="IPR029063">
    <property type="entry name" value="SAM-dependent_MTases_sf"/>
</dbReference>
<sequence>MDRLTYHPIVWKLGYKTQKRSYRTITRRYGADDVVFLNYGYEENPPVAISLDAADEPDRFPIQLYHRTATQADDLSGAQVLEVGCGHGGGASYLTRTLRPAGYKAMDLNPTGIDFCRRRHRLPGLEFVLGDAENLPFPDQTFDAVINIESSIHYPDFRRFLAEVARVLRPGGHLLYADGRFAPHVPDWEAALAGAPMRMVSDRVINAEILRGMDRNSQRWQELLDRHRSMLARATCQFVQGSKVYQAIESGEFSYRMYRFDV</sequence>
<comment type="caution">
    <text evidence="4">The sequence shown here is derived from an EMBL/GenBank/DDBJ whole genome shotgun (WGS) entry which is preliminary data.</text>
</comment>
<dbReference type="CDD" id="cd02440">
    <property type="entry name" value="AdoMet_MTases"/>
    <property type="match status" value="1"/>
</dbReference>